<evidence type="ECO:0000256" key="1">
    <source>
        <dbReference type="ARBA" id="ARBA00001974"/>
    </source>
</evidence>
<dbReference type="GO" id="GO:0003995">
    <property type="term" value="F:acyl-CoA dehydrogenase activity"/>
    <property type="evidence" value="ECO:0007669"/>
    <property type="project" value="TreeGrafter"/>
</dbReference>
<dbReference type="SUPFAM" id="SSF56645">
    <property type="entry name" value="Acyl-CoA dehydrogenase NM domain-like"/>
    <property type="match status" value="1"/>
</dbReference>
<dbReference type="Proteomes" id="UP000536640">
    <property type="component" value="Unassembled WGS sequence"/>
</dbReference>
<comment type="caution">
    <text evidence="9">The sequence shown here is derived from an EMBL/GenBank/DDBJ whole genome shotgun (WGS) entry which is preliminary data.</text>
</comment>
<dbReference type="InterPro" id="IPR009075">
    <property type="entry name" value="AcylCo_DH/oxidase_C"/>
</dbReference>
<dbReference type="Pfam" id="PF02771">
    <property type="entry name" value="Acyl-CoA_dh_N"/>
    <property type="match status" value="1"/>
</dbReference>
<dbReference type="Pfam" id="PF02770">
    <property type="entry name" value="Acyl-CoA_dh_M"/>
    <property type="match status" value="1"/>
</dbReference>
<dbReference type="SUPFAM" id="SSF47203">
    <property type="entry name" value="Acyl-CoA dehydrogenase C-terminal domain-like"/>
    <property type="match status" value="1"/>
</dbReference>
<comment type="similarity">
    <text evidence="2 5">Belongs to the acyl-CoA dehydrogenase family.</text>
</comment>
<evidence type="ECO:0000256" key="2">
    <source>
        <dbReference type="ARBA" id="ARBA00009347"/>
    </source>
</evidence>
<dbReference type="PANTHER" id="PTHR43884">
    <property type="entry name" value="ACYL-COA DEHYDROGENASE"/>
    <property type="match status" value="1"/>
</dbReference>
<dbReference type="GO" id="GO:0050660">
    <property type="term" value="F:flavin adenine dinucleotide binding"/>
    <property type="evidence" value="ECO:0007669"/>
    <property type="project" value="InterPro"/>
</dbReference>
<evidence type="ECO:0000259" key="6">
    <source>
        <dbReference type="Pfam" id="PF00441"/>
    </source>
</evidence>
<dbReference type="Gene3D" id="2.40.110.10">
    <property type="entry name" value="Butyryl-CoA Dehydrogenase, subunit A, domain 2"/>
    <property type="match status" value="1"/>
</dbReference>
<dbReference type="InterPro" id="IPR037069">
    <property type="entry name" value="AcylCoA_DH/ox_N_sf"/>
</dbReference>
<keyword evidence="5" id="KW-0560">Oxidoreductase</keyword>
<keyword evidence="3 5" id="KW-0285">Flavoprotein</keyword>
<keyword evidence="10" id="KW-1185">Reference proteome</keyword>
<evidence type="ECO:0008006" key="11">
    <source>
        <dbReference type="Google" id="ProtNLM"/>
    </source>
</evidence>
<dbReference type="Pfam" id="PF00441">
    <property type="entry name" value="Acyl-CoA_dh_1"/>
    <property type="match status" value="1"/>
</dbReference>
<sequence length="374" mass="40034">MSESAPMFDLTPTEEEFMTREVMRRFAAEEMAPKARAADEAASLPDDFLQKTVELGLNFMPVPEALGGVGAGHQPISNTLTIEDLAQGDMSMALAVLAPLAVINTVMKWGSSAQQARVADTLLLDQFAPAAIALLEPGLSCDPANLSATAQQQSDGTWHLSGKKSLLPFGPEAKLLLVFAKAVSTAGESLGTRGFLLAPSLAGCSFAREQYMGLRPLPLYAANFSDVALPADAVLTDDFNLEQFLSLSRIATAALAVGTCQSVLDYVKDYVNERVAFGEPISHRQSVAFMVADMATELEGLRLMVYRAASQAVQGLDCSRMAYLAHRQAVKVGMKIGTDGVQLLGGHGFTREHPVELWYRNLRALAILTGLVVA</sequence>
<dbReference type="InterPro" id="IPR013786">
    <property type="entry name" value="AcylCoA_DH/ox_N"/>
</dbReference>
<dbReference type="Gene3D" id="1.20.140.10">
    <property type="entry name" value="Butyryl-CoA Dehydrogenase, subunit A, domain 3"/>
    <property type="match status" value="1"/>
</dbReference>
<evidence type="ECO:0000259" key="8">
    <source>
        <dbReference type="Pfam" id="PF02771"/>
    </source>
</evidence>
<evidence type="ECO:0000313" key="9">
    <source>
        <dbReference type="EMBL" id="MBB5189190.1"/>
    </source>
</evidence>
<gene>
    <name evidence="9" type="ORF">HNQ57_003493</name>
</gene>
<evidence type="ECO:0000256" key="5">
    <source>
        <dbReference type="RuleBase" id="RU362125"/>
    </source>
</evidence>
<evidence type="ECO:0000256" key="4">
    <source>
        <dbReference type="ARBA" id="ARBA00022827"/>
    </source>
</evidence>
<dbReference type="InterPro" id="IPR009100">
    <property type="entry name" value="AcylCoA_DH/oxidase_NM_dom_sf"/>
</dbReference>
<dbReference type="InterPro" id="IPR006091">
    <property type="entry name" value="Acyl-CoA_Oxase/DH_mid-dom"/>
</dbReference>
<keyword evidence="4 5" id="KW-0274">FAD</keyword>
<protein>
    <recommendedName>
        <fullName evidence="11">Acyl-CoA dehydrogenase</fullName>
    </recommendedName>
</protein>
<comment type="cofactor">
    <cofactor evidence="1 5">
        <name>FAD</name>
        <dbReference type="ChEBI" id="CHEBI:57692"/>
    </cofactor>
</comment>
<dbReference type="Gene3D" id="1.10.540.10">
    <property type="entry name" value="Acyl-CoA dehydrogenase/oxidase, N-terminal domain"/>
    <property type="match status" value="1"/>
</dbReference>
<evidence type="ECO:0000256" key="3">
    <source>
        <dbReference type="ARBA" id="ARBA00022630"/>
    </source>
</evidence>
<dbReference type="PANTHER" id="PTHR43884:SF12">
    <property type="entry name" value="ISOVALERYL-COA DEHYDROGENASE, MITOCHONDRIAL-RELATED"/>
    <property type="match status" value="1"/>
</dbReference>
<proteinExistence type="inferred from homology"/>
<dbReference type="EMBL" id="JACHHW010000015">
    <property type="protein sequence ID" value="MBB5189190.1"/>
    <property type="molecule type" value="Genomic_DNA"/>
</dbReference>
<name>A0A840RA27_9GAMM</name>
<feature type="domain" description="Acyl-CoA dehydrogenase/oxidase C-terminal" evidence="6">
    <location>
        <begin position="243"/>
        <end position="370"/>
    </location>
</feature>
<evidence type="ECO:0000259" key="7">
    <source>
        <dbReference type="Pfam" id="PF02770"/>
    </source>
</evidence>
<feature type="domain" description="Acyl-CoA oxidase/dehydrogenase middle" evidence="7">
    <location>
        <begin position="131"/>
        <end position="227"/>
    </location>
</feature>
<dbReference type="InterPro" id="IPR046373">
    <property type="entry name" value="Acyl-CoA_Oxase/DH_mid-dom_sf"/>
</dbReference>
<evidence type="ECO:0000313" key="10">
    <source>
        <dbReference type="Proteomes" id="UP000536640"/>
    </source>
</evidence>
<organism evidence="9 10">
    <name type="scientific">Zhongshania antarctica</name>
    <dbReference type="NCBI Taxonomy" id="641702"/>
    <lineage>
        <taxon>Bacteria</taxon>
        <taxon>Pseudomonadati</taxon>
        <taxon>Pseudomonadota</taxon>
        <taxon>Gammaproteobacteria</taxon>
        <taxon>Cellvibrionales</taxon>
        <taxon>Spongiibacteraceae</taxon>
        <taxon>Zhongshania</taxon>
    </lineage>
</organism>
<dbReference type="RefSeq" id="WP_184465072.1">
    <property type="nucleotide sequence ID" value="NZ_JACHHW010000015.1"/>
</dbReference>
<dbReference type="InterPro" id="IPR036250">
    <property type="entry name" value="AcylCo_DH-like_C"/>
</dbReference>
<accession>A0A840RA27</accession>
<dbReference type="AlphaFoldDB" id="A0A840RA27"/>
<reference evidence="9 10" key="1">
    <citation type="submission" date="2020-08" db="EMBL/GenBank/DDBJ databases">
        <title>Genomic Encyclopedia of Type Strains, Phase IV (KMG-IV): sequencing the most valuable type-strain genomes for metagenomic binning, comparative biology and taxonomic classification.</title>
        <authorList>
            <person name="Goeker M."/>
        </authorList>
    </citation>
    <scope>NUCLEOTIDE SEQUENCE [LARGE SCALE GENOMIC DNA]</scope>
    <source>
        <strain evidence="9 10">DSM 25701</strain>
    </source>
</reference>
<feature type="domain" description="Acyl-CoA dehydrogenase/oxidase N-terminal" evidence="8">
    <location>
        <begin position="13"/>
        <end position="118"/>
    </location>
</feature>